<dbReference type="GO" id="GO:0003755">
    <property type="term" value="F:peptidyl-prolyl cis-trans isomerase activity"/>
    <property type="evidence" value="ECO:0007669"/>
    <property type="project" value="UniProtKB-KW"/>
</dbReference>
<dbReference type="FunFam" id="3.10.50.40:FF:000025">
    <property type="entry name" value="Peptidylprolyl isomerase"/>
    <property type="match status" value="1"/>
</dbReference>
<evidence type="ECO:0000256" key="2">
    <source>
        <dbReference type="ARBA" id="ARBA00023110"/>
    </source>
</evidence>
<dbReference type="SUPFAM" id="SSF54534">
    <property type="entry name" value="FKBP-like"/>
    <property type="match status" value="1"/>
</dbReference>
<dbReference type="InterPro" id="IPR046357">
    <property type="entry name" value="PPIase_dom_sf"/>
</dbReference>
<gene>
    <name evidence="7" type="primary">FKH1</name>
    <name evidence="7" type="ORF">TWF718_003236</name>
</gene>
<dbReference type="Gene3D" id="3.10.50.40">
    <property type="match status" value="1"/>
</dbReference>
<dbReference type="Proteomes" id="UP001313282">
    <property type="component" value="Unassembled WGS sequence"/>
</dbReference>
<dbReference type="GO" id="GO:0005737">
    <property type="term" value="C:cytoplasm"/>
    <property type="evidence" value="ECO:0007669"/>
    <property type="project" value="TreeGrafter"/>
</dbReference>
<comment type="similarity">
    <text evidence="4">Belongs to the FKBP-type PPIase family. FKBP1 subfamily.</text>
</comment>
<dbReference type="EMBL" id="JAVHNR010000011">
    <property type="protein sequence ID" value="KAK6331045.1"/>
    <property type="molecule type" value="Genomic_DNA"/>
</dbReference>
<accession>A0AAN8MLY4</accession>
<dbReference type="PROSITE" id="PS50059">
    <property type="entry name" value="FKBP_PPIASE"/>
    <property type="match status" value="1"/>
</dbReference>
<keyword evidence="3 5" id="KW-0413">Isomerase</keyword>
<reference evidence="7 8" key="1">
    <citation type="submission" date="2019-10" db="EMBL/GenBank/DDBJ databases">
        <authorList>
            <person name="Palmer J.M."/>
        </authorList>
    </citation>
    <scope>NUCLEOTIDE SEQUENCE [LARGE SCALE GENOMIC DNA]</scope>
    <source>
        <strain evidence="7 8">TWF718</strain>
    </source>
</reference>
<comment type="caution">
    <text evidence="7">The sequence shown here is derived from an EMBL/GenBank/DDBJ whole genome shotgun (WGS) entry which is preliminary data.</text>
</comment>
<evidence type="ECO:0000256" key="1">
    <source>
        <dbReference type="ARBA" id="ARBA00000971"/>
    </source>
</evidence>
<evidence type="ECO:0000313" key="8">
    <source>
        <dbReference type="Proteomes" id="UP001313282"/>
    </source>
</evidence>
<dbReference type="PANTHER" id="PTHR10516:SF443">
    <property type="entry name" value="FK506-BINDING PROTEIN 59-RELATED"/>
    <property type="match status" value="1"/>
</dbReference>
<dbReference type="AlphaFoldDB" id="A0AAN8MLY4"/>
<dbReference type="InterPro" id="IPR001179">
    <property type="entry name" value="PPIase_FKBP_dom"/>
</dbReference>
<evidence type="ECO:0000259" key="6">
    <source>
        <dbReference type="PROSITE" id="PS50059"/>
    </source>
</evidence>
<organism evidence="7 8">
    <name type="scientific">Orbilia javanica</name>
    <dbReference type="NCBI Taxonomy" id="47235"/>
    <lineage>
        <taxon>Eukaryota</taxon>
        <taxon>Fungi</taxon>
        <taxon>Dikarya</taxon>
        <taxon>Ascomycota</taxon>
        <taxon>Pezizomycotina</taxon>
        <taxon>Orbiliomycetes</taxon>
        <taxon>Orbiliales</taxon>
        <taxon>Orbiliaceae</taxon>
        <taxon>Orbilia</taxon>
    </lineage>
</organism>
<protein>
    <recommendedName>
        <fullName evidence="5">peptidylprolyl isomerase</fullName>
        <ecNumber evidence="5">5.2.1.8</ecNumber>
    </recommendedName>
</protein>
<evidence type="ECO:0000256" key="3">
    <source>
        <dbReference type="ARBA" id="ARBA00023235"/>
    </source>
</evidence>
<comment type="catalytic activity">
    <reaction evidence="1 5">
        <text>[protein]-peptidylproline (omega=180) = [protein]-peptidylproline (omega=0)</text>
        <dbReference type="Rhea" id="RHEA:16237"/>
        <dbReference type="Rhea" id="RHEA-COMP:10747"/>
        <dbReference type="Rhea" id="RHEA-COMP:10748"/>
        <dbReference type="ChEBI" id="CHEBI:83833"/>
        <dbReference type="ChEBI" id="CHEBI:83834"/>
        <dbReference type="EC" id="5.2.1.8"/>
    </reaction>
</comment>
<sequence>MGVEKTITKEGTGAQPKAGQTVVMHYTGKLTDGTKFDSSVDRGKPFETPIGVGRVIKGWDEAVPTMKVGEQATLTITPDYGYGARGAGGVIPPNATLIFDVELIQIK</sequence>
<proteinExistence type="inferred from homology"/>
<dbReference type="InterPro" id="IPR050689">
    <property type="entry name" value="FKBP-type_PPIase"/>
</dbReference>
<evidence type="ECO:0000313" key="7">
    <source>
        <dbReference type="EMBL" id="KAK6331045.1"/>
    </source>
</evidence>
<keyword evidence="2 5" id="KW-0697">Rotamase</keyword>
<evidence type="ECO:0000256" key="5">
    <source>
        <dbReference type="PROSITE-ProRule" id="PRU00277"/>
    </source>
</evidence>
<dbReference type="EC" id="5.2.1.8" evidence="5"/>
<dbReference type="PANTHER" id="PTHR10516">
    <property type="entry name" value="PEPTIDYL-PROLYL CIS-TRANS ISOMERASE"/>
    <property type="match status" value="1"/>
</dbReference>
<feature type="domain" description="PPIase FKBP-type" evidence="6">
    <location>
        <begin position="19"/>
        <end position="107"/>
    </location>
</feature>
<keyword evidence="8" id="KW-1185">Reference proteome</keyword>
<name>A0AAN8MLY4_9PEZI</name>
<evidence type="ECO:0000256" key="4">
    <source>
        <dbReference type="ARBA" id="ARBA00038106"/>
    </source>
</evidence>
<dbReference type="Pfam" id="PF00254">
    <property type="entry name" value="FKBP_C"/>
    <property type="match status" value="1"/>
</dbReference>